<protein>
    <submittedName>
        <fullName evidence="2">Ferredoxin</fullName>
    </submittedName>
</protein>
<dbReference type="PROSITE" id="PS00198">
    <property type="entry name" value="4FE4S_FER_1"/>
    <property type="match status" value="2"/>
</dbReference>
<organism evidence="2">
    <name type="scientific">hydrothermal vent metagenome</name>
    <dbReference type="NCBI Taxonomy" id="652676"/>
    <lineage>
        <taxon>unclassified sequences</taxon>
        <taxon>metagenomes</taxon>
        <taxon>ecological metagenomes</taxon>
    </lineage>
</organism>
<evidence type="ECO:0000259" key="1">
    <source>
        <dbReference type="PROSITE" id="PS51379"/>
    </source>
</evidence>
<dbReference type="AlphaFoldDB" id="A0A3B0Z2P8"/>
<gene>
    <name evidence="2" type="ORF">MNBD_GAMMA13-2092</name>
</gene>
<dbReference type="Pfam" id="PF12838">
    <property type="entry name" value="Fer4_7"/>
    <property type="match status" value="2"/>
</dbReference>
<reference evidence="2" key="1">
    <citation type="submission" date="2018-06" db="EMBL/GenBank/DDBJ databases">
        <authorList>
            <person name="Zhirakovskaya E."/>
        </authorList>
    </citation>
    <scope>NUCLEOTIDE SEQUENCE</scope>
</reference>
<feature type="domain" description="4Fe-4S ferredoxin-type" evidence="1">
    <location>
        <begin position="87"/>
        <end position="119"/>
    </location>
</feature>
<dbReference type="Gene3D" id="3.30.70.20">
    <property type="match status" value="2"/>
</dbReference>
<feature type="domain" description="4Fe-4S ferredoxin-type" evidence="1">
    <location>
        <begin position="51"/>
        <end position="80"/>
    </location>
</feature>
<name>A0A3B0Z2P8_9ZZZZ</name>
<feature type="domain" description="4Fe-4S ferredoxin-type" evidence="1">
    <location>
        <begin position="164"/>
        <end position="192"/>
    </location>
</feature>
<dbReference type="InterPro" id="IPR017900">
    <property type="entry name" value="4Fe4S_Fe_S_CS"/>
</dbReference>
<dbReference type="CDD" id="cd16373">
    <property type="entry name" value="DMSOR_beta_like"/>
    <property type="match status" value="1"/>
</dbReference>
<dbReference type="PANTHER" id="PTHR43193:SF2">
    <property type="entry name" value="POLYFERREDOXIN PROTEIN FWDF"/>
    <property type="match status" value="1"/>
</dbReference>
<dbReference type="SUPFAM" id="SSF54862">
    <property type="entry name" value="4Fe-4S ferredoxins"/>
    <property type="match status" value="1"/>
</dbReference>
<dbReference type="EMBL" id="UOFK01000063">
    <property type="protein sequence ID" value="VAW74986.1"/>
    <property type="molecule type" value="Genomic_DNA"/>
</dbReference>
<dbReference type="InterPro" id="IPR017896">
    <property type="entry name" value="4Fe4S_Fe-S-bd"/>
</dbReference>
<dbReference type="PANTHER" id="PTHR43193">
    <property type="match status" value="1"/>
</dbReference>
<proteinExistence type="predicted"/>
<sequence>MIHRRTALQRLLYTAGIAVASTLPYGFARLVAPEARADDPGTHLRPPGALKDDDAFNSACIGCGLCGEICPPRCIQFYQREGGDKVNTPYIDPEQKACILCNKCMEVCPTEALVEIPRDEVDMGIAQIDRSACYPWVDRGICGACVSICPLGERAIGFKYWNQYKPIVKTDCVGCGLCVEVCPHPSLPIRIVERSKGTIAHHRL</sequence>
<evidence type="ECO:0000313" key="2">
    <source>
        <dbReference type="EMBL" id="VAW74986.1"/>
    </source>
</evidence>
<dbReference type="PROSITE" id="PS51379">
    <property type="entry name" value="4FE4S_FER_2"/>
    <property type="match status" value="3"/>
</dbReference>
<dbReference type="InterPro" id="IPR052977">
    <property type="entry name" value="Polyferredoxin-like_ET"/>
</dbReference>
<accession>A0A3B0Z2P8</accession>